<evidence type="ECO:0000313" key="3">
    <source>
        <dbReference type="EMBL" id="EKD14023.1"/>
    </source>
</evidence>
<dbReference type="OMA" id="RRQTHEA"/>
<dbReference type="InterPro" id="IPR052609">
    <property type="entry name" value="Ribosome_Biogenesis_Reg"/>
</dbReference>
<dbReference type="RefSeq" id="XP_007295589.1">
    <property type="nucleotide sequence ID" value="XM_007295527.1"/>
</dbReference>
<feature type="domain" description="Nucleolar 27S pre-rRNA processing Urb2/Npa2 C-terminal" evidence="2">
    <location>
        <begin position="1191"/>
        <end position="1410"/>
    </location>
</feature>
<evidence type="ECO:0000259" key="2">
    <source>
        <dbReference type="Pfam" id="PF10441"/>
    </source>
</evidence>
<dbReference type="GO" id="GO:0005730">
    <property type="term" value="C:nucleolus"/>
    <property type="evidence" value="ECO:0007669"/>
    <property type="project" value="TreeGrafter"/>
</dbReference>
<dbReference type="PANTHER" id="PTHR15682:SF2">
    <property type="entry name" value="UNHEALTHY RIBOSOME BIOGENESIS PROTEIN 2 HOMOLOG"/>
    <property type="match status" value="1"/>
</dbReference>
<dbReference type="STRING" id="1072389.K1WZG0"/>
<organism evidence="3 4">
    <name type="scientific">Marssonina brunnea f. sp. multigermtubi (strain MB_m1)</name>
    <name type="common">Marssonina leaf spot fungus</name>
    <dbReference type="NCBI Taxonomy" id="1072389"/>
    <lineage>
        <taxon>Eukaryota</taxon>
        <taxon>Fungi</taxon>
        <taxon>Dikarya</taxon>
        <taxon>Ascomycota</taxon>
        <taxon>Pezizomycotina</taxon>
        <taxon>Leotiomycetes</taxon>
        <taxon>Helotiales</taxon>
        <taxon>Drepanopezizaceae</taxon>
        <taxon>Drepanopeziza</taxon>
    </lineage>
</organism>
<evidence type="ECO:0000256" key="1">
    <source>
        <dbReference type="SAM" id="MobiDB-lite"/>
    </source>
</evidence>
<sequence length="1413" mass="158570">MTSTSRAAQEQLALLEKQAAPFGDQLVEAAKFIGVGLDTIQKCRNGGEEGAEDRKSVAYHGREEWLLRWLLKRLQAPKDDVPRTTPSSWRLLQYLVRSVPLPTAAGILVERQLIAIIRRTLEDAKKAGGSVMMSHSASDSSATEQGTVKVSKKRRRNGDLVTKPGNQESNGLPALLDAIFSALNIVVQYTKPIGEERSTEFSAEYMKTVLRTSAEEAATVLGLWLSLCSRALPLPKDLVSSGSWLTPFIEVWNLHTLDESPHLQFSLYATQPLLLLLGALKSGSPDTDLPSWIGQLEKLIAQNIVVPAKGNPELLEMLTKAPVLQNFDNAPLLLEVATRSIRPTGSARRRKAQDQVFLQSFFASLKETMSQAAGDNGKQIRAMLRLAIDHKLGLDVAVLRSIAEVTKTDWDILATLIELDANVFLVPTDGKDTPLLDNLLEGITEISNSQVWPDNREKIVSTILIPVIRSFAKARDLSGFIRHWFSQLVQSHQLHGDIGVGFGAWEDENLLAEFGTLLQVHMEPKQLLTVLEGLEMKAHPNAAVVILEAIAGAIDGEERWVDQVLSQLHHIIWNSGVESGLVHRYGFRSWRILSHAMCWIEDRHIVELSELWEKNVAPFDSVSRISTAKSLIDESGKGQLEALEVFRFTCSAWTARIREDGNRIEELDKPVLLGLFRALARDIKRFTDDLRKNKDLGDEICGSKQNTLSRGKGWLIWSFVRCLFVDHPDVLVLFFESEETLFVEMLEQIFCIASASDSGNNPKPSSKWLQRNPTAFPDLWRHSLRGGASVLRTSIPQNPENPVFSHRGLLKTFVNTLLNHETNLRNPLINSPGNDVFAVRSLLELTIDEIPKECRGRIMSGWLPRDEESEASEPQQISYGSTVLHQDVLALKRKVMRIPKLYEGMRFQEFIEFAETLAKSGIPGRLHNLASLKELARLTFVSALQNPDQPRSKTFLSDTFKSIRKRLAKASEKKKHRLHFALIAIFEVALSAFREKATVLQGVDTISQEDLHSVTTSFNNGIFVRLEDVLQKSEGWPEDDCLLVLSIIDALSTLGVEKPRLAGLEVSNFVSNADPHYGERLATFIFAHGSEEIGPEQLEGDVARPFPIRERTRSAVSGKSEQEKLDILRDILDAGLERLDKLLVARELIKSVEDTQKPKDDKATEAFDLTEGYNILATFLPQCTNIRQFYMISETLELILKTKPKSISQFSIDATLGSISIFCSPESPDLYPIYLHLCTLVRTILTHHRIKLKGHSHLLQQTLQALLRCLFNPLPHSTAKTARFNPRPTWLLPKTRQLGAREAEAFNRLLLSISDPTVSAVQGHSSTLTSEKDKAKRISAQYMKFVLEDYIRGQLEMRMTPDVREALMPGLYAILNTFSEETRNAVSAEMDGSGRAVFFRLCHDWRKFEKPRR</sequence>
<dbReference type="InterPro" id="IPR018849">
    <property type="entry name" value="Urb2/Npa2_C"/>
</dbReference>
<keyword evidence="4" id="KW-1185">Reference proteome</keyword>
<dbReference type="Pfam" id="PF10441">
    <property type="entry name" value="Urb2"/>
    <property type="match status" value="1"/>
</dbReference>
<feature type="compositionally biased region" description="Low complexity" evidence="1">
    <location>
        <begin position="131"/>
        <end position="142"/>
    </location>
</feature>
<dbReference type="PANTHER" id="PTHR15682">
    <property type="entry name" value="UNHEALTHY RIBOSOME BIOGENESIS PROTEIN 2 HOMOLOG"/>
    <property type="match status" value="1"/>
</dbReference>
<dbReference type="EMBL" id="JH921447">
    <property type="protein sequence ID" value="EKD14023.1"/>
    <property type="molecule type" value="Genomic_DNA"/>
</dbReference>
<dbReference type="Proteomes" id="UP000006753">
    <property type="component" value="Unassembled WGS sequence"/>
</dbReference>
<evidence type="ECO:0000313" key="4">
    <source>
        <dbReference type="Proteomes" id="UP000006753"/>
    </source>
</evidence>
<feature type="region of interest" description="Disordered" evidence="1">
    <location>
        <begin position="131"/>
        <end position="166"/>
    </location>
</feature>
<dbReference type="InParanoid" id="K1WZG0"/>
<dbReference type="eggNOG" id="ENOG502QTEB">
    <property type="taxonomic scope" value="Eukaryota"/>
</dbReference>
<dbReference type="KEGG" id="mbe:MBM_07700"/>
<name>K1WZG0_MARBU</name>
<dbReference type="GeneID" id="18763635"/>
<proteinExistence type="predicted"/>
<dbReference type="GO" id="GO:0042254">
    <property type="term" value="P:ribosome biogenesis"/>
    <property type="evidence" value="ECO:0007669"/>
    <property type="project" value="TreeGrafter"/>
</dbReference>
<dbReference type="OrthoDB" id="160374at2759"/>
<gene>
    <name evidence="3" type="ORF">MBM_07700</name>
</gene>
<reference evidence="3 4" key="1">
    <citation type="journal article" date="2012" name="BMC Genomics">
        <title>Sequencing the genome of Marssonina brunnea reveals fungus-poplar co-evolution.</title>
        <authorList>
            <person name="Zhu S."/>
            <person name="Cao Y.-Z."/>
            <person name="Jiang C."/>
            <person name="Tan B.-Y."/>
            <person name="Wang Z."/>
            <person name="Feng S."/>
            <person name="Zhang L."/>
            <person name="Su X.-H."/>
            <person name="Brejova B."/>
            <person name="Vinar T."/>
            <person name="Xu M."/>
            <person name="Wang M.-X."/>
            <person name="Zhang S.-G."/>
            <person name="Huang M.-R."/>
            <person name="Wu R."/>
            <person name="Zhou Y."/>
        </authorList>
    </citation>
    <scope>NUCLEOTIDE SEQUENCE [LARGE SCALE GENOMIC DNA]</scope>
    <source>
        <strain evidence="3 4">MB_m1</strain>
    </source>
</reference>
<accession>K1WZG0</accession>
<protein>
    <recommendedName>
        <fullName evidence="2">Nucleolar 27S pre-rRNA processing Urb2/Npa2 C-terminal domain-containing protein</fullName>
    </recommendedName>
</protein>
<dbReference type="HOGENOM" id="CLU_005258_0_0_1"/>